<dbReference type="OrthoDB" id="7452565at2"/>
<feature type="region of interest" description="Disordered" evidence="1">
    <location>
        <begin position="1"/>
        <end position="20"/>
    </location>
</feature>
<evidence type="ECO:0000313" key="3">
    <source>
        <dbReference type="EMBL" id="MXO93971.1"/>
    </source>
</evidence>
<keyword evidence="2" id="KW-0472">Membrane</keyword>
<gene>
    <name evidence="3" type="ORF">GRI62_10200</name>
</gene>
<reference evidence="3 4" key="1">
    <citation type="submission" date="2019-12" db="EMBL/GenBank/DDBJ databases">
        <title>Genomic-based taxomic classification of the family Erythrobacteraceae.</title>
        <authorList>
            <person name="Xu L."/>
        </authorList>
    </citation>
    <scope>NUCLEOTIDE SEQUENCE [LARGE SCALE GENOMIC DNA]</scope>
    <source>
        <strain evidence="3 4">RC4-10-4</strain>
    </source>
</reference>
<feature type="region of interest" description="Disordered" evidence="1">
    <location>
        <begin position="54"/>
        <end position="103"/>
    </location>
</feature>
<dbReference type="AlphaFoldDB" id="A0A845A0B3"/>
<evidence type="ECO:0000313" key="4">
    <source>
        <dbReference type="Proteomes" id="UP000460626"/>
    </source>
</evidence>
<feature type="compositionally biased region" description="Basic and acidic residues" evidence="1">
    <location>
        <begin position="1"/>
        <end position="13"/>
    </location>
</feature>
<evidence type="ECO:0000256" key="1">
    <source>
        <dbReference type="SAM" id="MobiDB-lite"/>
    </source>
</evidence>
<dbReference type="EMBL" id="WTYH01000001">
    <property type="protein sequence ID" value="MXO93971.1"/>
    <property type="molecule type" value="Genomic_DNA"/>
</dbReference>
<feature type="transmembrane region" description="Helical" evidence="2">
    <location>
        <begin position="27"/>
        <end position="49"/>
    </location>
</feature>
<evidence type="ECO:0000256" key="2">
    <source>
        <dbReference type="SAM" id="Phobius"/>
    </source>
</evidence>
<comment type="caution">
    <text evidence="3">The sequence shown here is derived from an EMBL/GenBank/DDBJ whole genome shotgun (WGS) entry which is preliminary data.</text>
</comment>
<keyword evidence="2" id="KW-1133">Transmembrane helix</keyword>
<keyword evidence="4" id="KW-1185">Reference proteome</keyword>
<protein>
    <submittedName>
        <fullName evidence="3">Uncharacterized protein</fullName>
    </submittedName>
</protein>
<name>A0A845A0B3_9SPHN</name>
<organism evidence="3 4">
    <name type="scientific">Aurantiacibacter arachoides</name>
    <dbReference type="NCBI Taxonomy" id="1850444"/>
    <lineage>
        <taxon>Bacteria</taxon>
        <taxon>Pseudomonadati</taxon>
        <taxon>Pseudomonadota</taxon>
        <taxon>Alphaproteobacteria</taxon>
        <taxon>Sphingomonadales</taxon>
        <taxon>Erythrobacteraceae</taxon>
        <taxon>Aurantiacibacter</taxon>
    </lineage>
</organism>
<keyword evidence="2" id="KW-0812">Transmembrane</keyword>
<dbReference type="Proteomes" id="UP000460626">
    <property type="component" value="Unassembled WGS sequence"/>
</dbReference>
<proteinExistence type="predicted"/>
<accession>A0A845A0B3</accession>
<dbReference type="RefSeq" id="WP_131453248.1">
    <property type="nucleotide sequence ID" value="NZ_BMJK01000001.1"/>
</dbReference>
<sequence>MSEVRNGEIHIDSEDASGGSKEGVVRWVLLISILAAVLILSIIWMAGAFSQNEDESSATYEPATATEQGAIIGDTDSNLAADSMTDMADDSSVQDGLPVTENE</sequence>